<dbReference type="EMBL" id="UINC01000608">
    <property type="protein sequence ID" value="SUZ58266.1"/>
    <property type="molecule type" value="Genomic_DNA"/>
</dbReference>
<feature type="non-terminal residue" evidence="1">
    <location>
        <position position="105"/>
    </location>
</feature>
<feature type="non-terminal residue" evidence="1">
    <location>
        <position position="1"/>
    </location>
</feature>
<protein>
    <submittedName>
        <fullName evidence="1">Uncharacterized protein</fullName>
    </submittedName>
</protein>
<accession>A0A381NUH3</accession>
<gene>
    <name evidence="1" type="ORF">METZ01_LOCUS11120</name>
</gene>
<proteinExistence type="predicted"/>
<name>A0A381NUH3_9ZZZZ</name>
<reference evidence="1" key="1">
    <citation type="submission" date="2018-05" db="EMBL/GenBank/DDBJ databases">
        <authorList>
            <person name="Lanie J.A."/>
            <person name="Ng W.-L."/>
            <person name="Kazmierczak K.M."/>
            <person name="Andrzejewski T.M."/>
            <person name="Davidsen T.M."/>
            <person name="Wayne K.J."/>
            <person name="Tettelin H."/>
            <person name="Glass J.I."/>
            <person name="Rusch D."/>
            <person name="Podicherti R."/>
            <person name="Tsui H.-C.T."/>
            <person name="Winkler M.E."/>
        </authorList>
    </citation>
    <scope>NUCLEOTIDE SEQUENCE</scope>
</reference>
<organism evidence="1">
    <name type="scientific">marine metagenome</name>
    <dbReference type="NCBI Taxonomy" id="408172"/>
    <lineage>
        <taxon>unclassified sequences</taxon>
        <taxon>metagenomes</taxon>
        <taxon>ecological metagenomes</taxon>
    </lineage>
</organism>
<sequence>RQPGSPCWPQACTAATGRIIVATEMPQSSGSRFSGATHLPAYRCARAPHNSQSQPHLCWQTPVHGCHSVQRMAPGMSAATPGAQTAFAPVASSVFLLLDSRETPA</sequence>
<evidence type="ECO:0000313" key="1">
    <source>
        <dbReference type="EMBL" id="SUZ58266.1"/>
    </source>
</evidence>
<dbReference type="AlphaFoldDB" id="A0A381NUH3"/>